<feature type="region of interest" description="Disordered" evidence="1">
    <location>
        <begin position="152"/>
        <end position="172"/>
    </location>
</feature>
<dbReference type="Proteomes" id="UP000275772">
    <property type="component" value="Unassembled WGS sequence"/>
</dbReference>
<feature type="chain" id="PRO_5016797252" evidence="2">
    <location>
        <begin position="20"/>
        <end position="172"/>
    </location>
</feature>
<gene>
    <name evidence="3" type="ORF">BLGHR1_10355</name>
</gene>
<feature type="signal peptide" evidence="2">
    <location>
        <begin position="1"/>
        <end position="19"/>
    </location>
</feature>
<accession>A0A383UIM7</accession>
<evidence type="ECO:0000313" key="4">
    <source>
        <dbReference type="Proteomes" id="UP000275772"/>
    </source>
</evidence>
<dbReference type="VEuPathDB" id="FungiDB:BLGHR1_10355"/>
<keyword evidence="2" id="KW-0732">Signal</keyword>
<sequence length="172" mass="19380">MHLRYLLAVFAFLLDSAIAEKYGYTCRPDTNQRITFENKKLLKILTKSCNNIKSATSTELIKNAELNKSPAYLYQVKKFGYPEDSIVVRVPGPKGVGTGFIITNRQCGIHTLLYMNIEGLRRCYHGTISNLLHNKVNELFYAPVAMEMPHSSPFQSSVGHSSHSGSNSPRRR</sequence>
<dbReference type="EMBL" id="UNSH01000001">
    <property type="protein sequence ID" value="SZE99605.1"/>
    <property type="molecule type" value="Genomic_DNA"/>
</dbReference>
<evidence type="ECO:0000256" key="2">
    <source>
        <dbReference type="SAM" id="SignalP"/>
    </source>
</evidence>
<dbReference type="AlphaFoldDB" id="A0A383UIM7"/>
<evidence type="ECO:0000313" key="3">
    <source>
        <dbReference type="EMBL" id="SZE99605.1"/>
    </source>
</evidence>
<protein>
    <submittedName>
        <fullName evidence="3">Uncharacterized protein</fullName>
    </submittedName>
</protein>
<proteinExistence type="predicted"/>
<name>A0A383UIM7_BLUHO</name>
<evidence type="ECO:0000256" key="1">
    <source>
        <dbReference type="SAM" id="MobiDB-lite"/>
    </source>
</evidence>
<reference evidence="3 4" key="1">
    <citation type="submission" date="2017-11" db="EMBL/GenBank/DDBJ databases">
        <authorList>
            <person name="Kracher B."/>
        </authorList>
    </citation>
    <scope>NUCLEOTIDE SEQUENCE [LARGE SCALE GENOMIC DNA]</scope>
    <source>
        <strain evidence="3 4">RACE1</strain>
    </source>
</reference>
<organism evidence="3 4">
    <name type="scientific">Blumeria hordei</name>
    <name type="common">Barley powdery mildew</name>
    <name type="synonym">Blumeria graminis f. sp. hordei</name>
    <dbReference type="NCBI Taxonomy" id="2867405"/>
    <lineage>
        <taxon>Eukaryota</taxon>
        <taxon>Fungi</taxon>
        <taxon>Dikarya</taxon>
        <taxon>Ascomycota</taxon>
        <taxon>Pezizomycotina</taxon>
        <taxon>Leotiomycetes</taxon>
        <taxon>Erysiphales</taxon>
        <taxon>Erysiphaceae</taxon>
        <taxon>Blumeria</taxon>
    </lineage>
</organism>